<dbReference type="OrthoDB" id="213032at2"/>
<dbReference type="Proteomes" id="UP000245802">
    <property type="component" value="Chromosome"/>
</dbReference>
<dbReference type="EMBL" id="CP025958">
    <property type="protein sequence ID" value="AWM41672.1"/>
    <property type="molecule type" value="Genomic_DNA"/>
</dbReference>
<gene>
    <name evidence="6" type="ORF">C1280_34865</name>
</gene>
<dbReference type="InterPro" id="IPR002641">
    <property type="entry name" value="PNPLA_dom"/>
</dbReference>
<feature type="short sequence motif" description="GXSXG" evidence="4">
    <location>
        <begin position="127"/>
        <end position="131"/>
    </location>
</feature>
<dbReference type="PANTHER" id="PTHR14226">
    <property type="entry name" value="NEUROPATHY TARGET ESTERASE/SWISS CHEESE D.MELANOGASTER"/>
    <property type="match status" value="1"/>
</dbReference>
<dbReference type="InterPro" id="IPR050301">
    <property type="entry name" value="NTE"/>
</dbReference>
<dbReference type="PROSITE" id="PS51635">
    <property type="entry name" value="PNPLA"/>
    <property type="match status" value="1"/>
</dbReference>
<dbReference type="Gene3D" id="3.40.1090.10">
    <property type="entry name" value="Cytosolic phospholipase A2 catalytic domain"/>
    <property type="match status" value="1"/>
</dbReference>
<organism evidence="6 7">
    <name type="scientific">Gemmata obscuriglobus</name>
    <dbReference type="NCBI Taxonomy" id="114"/>
    <lineage>
        <taxon>Bacteria</taxon>
        <taxon>Pseudomonadati</taxon>
        <taxon>Planctomycetota</taxon>
        <taxon>Planctomycetia</taxon>
        <taxon>Gemmatales</taxon>
        <taxon>Gemmataceae</taxon>
        <taxon>Gemmata</taxon>
    </lineage>
</organism>
<evidence type="ECO:0000313" key="7">
    <source>
        <dbReference type="Proteomes" id="UP000245802"/>
    </source>
</evidence>
<feature type="domain" description="PNPLA" evidence="5">
    <location>
        <begin position="88"/>
        <end position="285"/>
    </location>
</feature>
<evidence type="ECO:0000313" key="6">
    <source>
        <dbReference type="EMBL" id="AWM41672.1"/>
    </source>
</evidence>
<name>A0A2Z3HBB3_9BACT</name>
<dbReference type="GO" id="GO:0016042">
    <property type="term" value="P:lipid catabolic process"/>
    <property type="evidence" value="ECO:0007669"/>
    <property type="project" value="UniProtKB-UniRule"/>
</dbReference>
<dbReference type="InterPro" id="IPR016035">
    <property type="entry name" value="Acyl_Trfase/lysoPLipase"/>
</dbReference>
<feature type="short sequence motif" description="GXGXXG" evidence="4">
    <location>
        <begin position="92"/>
        <end position="97"/>
    </location>
</feature>
<keyword evidence="7" id="KW-1185">Reference proteome</keyword>
<evidence type="ECO:0000256" key="2">
    <source>
        <dbReference type="ARBA" id="ARBA00022963"/>
    </source>
</evidence>
<sequence>MSRRAFRPGSAAALALLAGALIGCQTETGSLRKARSPVRSGLGTNDLVDVRGQMDADELGGNEAAYARAESLKQKPTPEQAARRRSVLCLSGGGSYGAYSAGVLVGWTASGDRPGTNGRPNFDVVTGISTGALIAPLAFLGPEYDPQIQRFYTTIEKKDVYTLRPVRGLFSLALADNGPLAELVEQVLTPDVVCRIAAEHRKGRRLYIGTTELESKRFVFWDIGEIANRGTAGDRLLIKKVLLGSSAIPGFFPPSKIPVTVDGKTYVEEHGDGGTTVSIFFRPPFVPPEQRTKQGPDLVGVDLYMIVAGKLFADATPLKQRSLTIAASSVSSVIYAQTRGDLQRMYLMALVTGMNYHLAAIPGDFPAPTSSTAFERGPMTEMFNEGYRLAAAKEAWRSTPPCIGPGESLLGRYGTDLTYQRRGPGLVFINDQPTTFPPGLAPGLMPVPALPGRTDK</sequence>
<keyword evidence="2 4" id="KW-0442">Lipid degradation</keyword>
<protein>
    <submittedName>
        <fullName evidence="6">Patatin</fullName>
    </submittedName>
</protein>
<evidence type="ECO:0000256" key="4">
    <source>
        <dbReference type="PROSITE-ProRule" id="PRU01161"/>
    </source>
</evidence>
<dbReference type="PROSITE" id="PS51257">
    <property type="entry name" value="PROKAR_LIPOPROTEIN"/>
    <property type="match status" value="1"/>
</dbReference>
<evidence type="ECO:0000256" key="1">
    <source>
        <dbReference type="ARBA" id="ARBA00022801"/>
    </source>
</evidence>
<proteinExistence type="predicted"/>
<feature type="active site" description="Proton acceptor" evidence="4">
    <location>
        <position position="272"/>
    </location>
</feature>
<accession>A0A2Z3HBB3</accession>
<keyword evidence="3 4" id="KW-0443">Lipid metabolism</keyword>
<dbReference type="GO" id="GO:0016787">
    <property type="term" value="F:hydrolase activity"/>
    <property type="evidence" value="ECO:0007669"/>
    <property type="project" value="UniProtKB-UniRule"/>
</dbReference>
<feature type="active site" description="Nucleophile" evidence="4">
    <location>
        <position position="129"/>
    </location>
</feature>
<evidence type="ECO:0000256" key="3">
    <source>
        <dbReference type="ARBA" id="ARBA00023098"/>
    </source>
</evidence>
<reference evidence="6 7" key="1">
    <citation type="submission" date="2018-01" db="EMBL/GenBank/DDBJ databases">
        <title>G. obscuriglobus.</title>
        <authorList>
            <person name="Franke J."/>
            <person name="Blomberg W."/>
            <person name="Selmecki A."/>
        </authorList>
    </citation>
    <scope>NUCLEOTIDE SEQUENCE [LARGE SCALE GENOMIC DNA]</scope>
    <source>
        <strain evidence="6 7">DSM 5831</strain>
    </source>
</reference>
<dbReference type="KEGG" id="gog:C1280_34865"/>
<dbReference type="Pfam" id="PF01734">
    <property type="entry name" value="Patatin"/>
    <property type="match status" value="1"/>
</dbReference>
<dbReference type="PANTHER" id="PTHR14226:SF74">
    <property type="entry name" value="BLR4684 PROTEIN"/>
    <property type="match status" value="1"/>
</dbReference>
<keyword evidence="1 4" id="KW-0378">Hydrolase</keyword>
<evidence type="ECO:0000259" key="5">
    <source>
        <dbReference type="PROSITE" id="PS51635"/>
    </source>
</evidence>
<feature type="short sequence motif" description="DGA/G" evidence="4">
    <location>
        <begin position="272"/>
        <end position="274"/>
    </location>
</feature>
<dbReference type="AlphaFoldDB" id="A0A2Z3HBB3"/>
<dbReference type="SUPFAM" id="SSF52151">
    <property type="entry name" value="FabD/lysophospholipase-like"/>
    <property type="match status" value="1"/>
</dbReference>
<dbReference type="RefSeq" id="WP_010041547.1">
    <property type="nucleotide sequence ID" value="NZ_CP025958.1"/>
</dbReference>